<protein>
    <submittedName>
        <fullName evidence="2">Methyltransferase type 11</fullName>
    </submittedName>
</protein>
<dbReference type="SUPFAM" id="SSF53335">
    <property type="entry name" value="S-adenosyl-L-methionine-dependent methyltransferases"/>
    <property type="match status" value="1"/>
</dbReference>
<name>A0A0J7Z0C7_STRVR</name>
<dbReference type="Pfam" id="PF13489">
    <property type="entry name" value="Methyltransf_23"/>
    <property type="match status" value="1"/>
</dbReference>
<dbReference type="AlphaFoldDB" id="A0A0J7Z0C7"/>
<gene>
    <name evidence="2" type="ORF">ACM01_36385</name>
</gene>
<dbReference type="Proteomes" id="UP000037432">
    <property type="component" value="Unassembled WGS sequence"/>
</dbReference>
<dbReference type="RefSeq" id="WP_048585698.1">
    <property type="nucleotide sequence ID" value="NZ_LFNT01000065.1"/>
</dbReference>
<comment type="caution">
    <text evidence="2">The sequence shown here is derived from an EMBL/GenBank/DDBJ whole genome shotgun (WGS) entry which is preliminary data.</text>
</comment>
<dbReference type="OrthoDB" id="22151at2"/>
<sequence length="224" mass="24810">MPQAPTTPAEYWDRYKPYKGEGPQPAPRADRFDWTQYPGHGPGTEVLGHPRRALELGPAEGKEAAHLALQGIEVVGVDFSPIQVSRARAWWEGTPGLSFVQDEACAYLSSASEEFDAIYSVWGAVWFTDPEDLFPCVLKRLAPGGVFAFSQAEPVTGAYGPQQMRGKWLEGRERELTVLRWQYTPETWTDLLKRHGFADIDAHVLTAPQTGNLGTLLVHAHAPV</sequence>
<dbReference type="PANTHER" id="PTHR43861">
    <property type="entry name" value="TRANS-ACONITATE 2-METHYLTRANSFERASE-RELATED"/>
    <property type="match status" value="1"/>
</dbReference>
<accession>A0A0J7Z0C7</accession>
<dbReference type="PANTHER" id="PTHR43861:SF1">
    <property type="entry name" value="TRANS-ACONITATE 2-METHYLTRANSFERASE"/>
    <property type="match status" value="1"/>
</dbReference>
<reference evidence="2 3" key="1">
    <citation type="submission" date="2015-06" db="EMBL/GenBank/DDBJ databases">
        <authorList>
            <person name="Ju K.-S."/>
            <person name="Doroghazi J.R."/>
            <person name="Metcalf W.W."/>
        </authorList>
    </citation>
    <scope>NUCLEOTIDE SEQUENCE [LARGE SCALE GENOMIC DNA]</scope>
    <source>
        <strain evidence="2 3">NRRL 3414</strain>
    </source>
</reference>
<evidence type="ECO:0000313" key="3">
    <source>
        <dbReference type="Proteomes" id="UP000037432"/>
    </source>
</evidence>
<dbReference type="InterPro" id="IPR029063">
    <property type="entry name" value="SAM-dependent_MTases_sf"/>
</dbReference>
<keyword evidence="2" id="KW-0489">Methyltransferase</keyword>
<dbReference type="CDD" id="cd02440">
    <property type="entry name" value="AdoMet_MTases"/>
    <property type="match status" value="1"/>
</dbReference>
<dbReference type="GO" id="GO:0017000">
    <property type="term" value="P:antibiotic biosynthetic process"/>
    <property type="evidence" value="ECO:0007669"/>
    <property type="project" value="UniProtKB-ARBA"/>
</dbReference>
<dbReference type="EMBL" id="LFNT01000065">
    <property type="protein sequence ID" value="KMS69082.1"/>
    <property type="molecule type" value="Genomic_DNA"/>
</dbReference>
<keyword evidence="2" id="KW-0808">Transferase</keyword>
<dbReference type="PATRIC" id="fig|1938.3.peg.7535"/>
<dbReference type="GO" id="GO:0032259">
    <property type="term" value="P:methylation"/>
    <property type="evidence" value="ECO:0007669"/>
    <property type="project" value="UniProtKB-KW"/>
</dbReference>
<dbReference type="GO" id="GO:0008168">
    <property type="term" value="F:methyltransferase activity"/>
    <property type="evidence" value="ECO:0007669"/>
    <property type="project" value="UniProtKB-KW"/>
</dbReference>
<feature type="region of interest" description="Disordered" evidence="1">
    <location>
        <begin position="1"/>
        <end position="31"/>
    </location>
</feature>
<evidence type="ECO:0000313" key="2">
    <source>
        <dbReference type="EMBL" id="KMS69082.1"/>
    </source>
</evidence>
<organism evidence="2 3">
    <name type="scientific">Streptomyces viridochromogenes</name>
    <dbReference type="NCBI Taxonomy" id="1938"/>
    <lineage>
        <taxon>Bacteria</taxon>
        <taxon>Bacillati</taxon>
        <taxon>Actinomycetota</taxon>
        <taxon>Actinomycetes</taxon>
        <taxon>Kitasatosporales</taxon>
        <taxon>Streptomycetaceae</taxon>
        <taxon>Streptomyces</taxon>
    </lineage>
</organism>
<evidence type="ECO:0000256" key="1">
    <source>
        <dbReference type="SAM" id="MobiDB-lite"/>
    </source>
</evidence>
<dbReference type="Gene3D" id="3.40.50.150">
    <property type="entry name" value="Vaccinia Virus protein VP39"/>
    <property type="match status" value="1"/>
</dbReference>
<proteinExistence type="predicted"/>